<comment type="catalytic activity">
    <reaction evidence="7">
        <text>DNA(n) + a 2'-deoxyribonucleoside 5'-triphosphate = DNA(n+1) + diphosphate</text>
        <dbReference type="Rhea" id="RHEA:22508"/>
        <dbReference type="Rhea" id="RHEA-COMP:17339"/>
        <dbReference type="Rhea" id="RHEA-COMP:17340"/>
        <dbReference type="ChEBI" id="CHEBI:33019"/>
        <dbReference type="ChEBI" id="CHEBI:61560"/>
        <dbReference type="ChEBI" id="CHEBI:173112"/>
        <dbReference type="EC" id="2.7.7.7"/>
    </reaction>
</comment>
<dbReference type="SMART" id="SM00481">
    <property type="entry name" value="POLIIIAc"/>
    <property type="match status" value="1"/>
</dbReference>
<dbReference type="FunCoup" id="A0A1M6B5K8">
    <property type="interactions" value="346"/>
</dbReference>
<dbReference type="InterPro" id="IPR004805">
    <property type="entry name" value="DnaE2/DnaE/PolC"/>
</dbReference>
<accession>A0A1M6B5K8</accession>
<evidence type="ECO:0000259" key="8">
    <source>
        <dbReference type="SMART" id="SM00481"/>
    </source>
</evidence>
<keyword evidence="3" id="KW-0808">Transferase</keyword>
<evidence type="ECO:0000313" key="9">
    <source>
        <dbReference type="EMBL" id="SHI43858.1"/>
    </source>
</evidence>
<dbReference type="GO" id="GO:0008408">
    <property type="term" value="F:3'-5' exonuclease activity"/>
    <property type="evidence" value="ECO:0007669"/>
    <property type="project" value="InterPro"/>
</dbReference>
<dbReference type="RefSeq" id="WP_143157576.1">
    <property type="nucleotide sequence ID" value="NZ_FQYR01000002.1"/>
</dbReference>
<dbReference type="OrthoDB" id="9803237at2"/>
<keyword evidence="4" id="KW-0548">Nucleotidyltransferase</keyword>
<keyword evidence="6" id="KW-0239">DNA-directed DNA polymerase</keyword>
<dbReference type="Gene3D" id="1.10.150.870">
    <property type="match status" value="1"/>
</dbReference>
<dbReference type="InterPro" id="IPR016195">
    <property type="entry name" value="Pol/histidinol_Pase-like"/>
</dbReference>
<dbReference type="SUPFAM" id="SSF160975">
    <property type="entry name" value="AF1531-like"/>
    <property type="match status" value="1"/>
</dbReference>
<dbReference type="NCBIfam" id="TIGR00594">
    <property type="entry name" value="polc"/>
    <property type="match status" value="1"/>
</dbReference>
<dbReference type="Pfam" id="PF17657">
    <property type="entry name" value="DNA_pol3_finger"/>
    <property type="match status" value="1"/>
</dbReference>
<dbReference type="STRING" id="1123071.SAMN02745181_0121"/>
<dbReference type="Gene3D" id="3.20.20.140">
    <property type="entry name" value="Metal-dependent hydrolases"/>
    <property type="match status" value="1"/>
</dbReference>
<dbReference type="Gene3D" id="1.10.10.1600">
    <property type="entry name" value="Bacterial DNA polymerase III alpha subunit, thumb domain"/>
    <property type="match status" value="1"/>
</dbReference>
<evidence type="ECO:0000256" key="2">
    <source>
        <dbReference type="ARBA" id="ARBA00019114"/>
    </source>
</evidence>
<dbReference type="InterPro" id="IPR041931">
    <property type="entry name" value="DNA_pol3_alpha_thumb_dom"/>
</dbReference>
<dbReference type="EMBL" id="FQYR01000002">
    <property type="protein sequence ID" value="SHI43858.1"/>
    <property type="molecule type" value="Genomic_DNA"/>
</dbReference>
<feature type="domain" description="Polymerase/histidinol phosphatase N-terminal" evidence="8">
    <location>
        <begin position="6"/>
        <end position="73"/>
    </location>
</feature>
<dbReference type="SUPFAM" id="SSF89550">
    <property type="entry name" value="PHP domain-like"/>
    <property type="match status" value="1"/>
</dbReference>
<dbReference type="CDD" id="cd04485">
    <property type="entry name" value="DnaE_OBF"/>
    <property type="match status" value="1"/>
</dbReference>
<dbReference type="AlphaFoldDB" id="A0A1M6B5K8"/>
<evidence type="ECO:0000256" key="6">
    <source>
        <dbReference type="ARBA" id="ARBA00022932"/>
    </source>
</evidence>
<dbReference type="GO" id="GO:0003887">
    <property type="term" value="F:DNA-directed DNA polymerase activity"/>
    <property type="evidence" value="ECO:0007669"/>
    <property type="project" value="UniProtKB-KW"/>
</dbReference>
<evidence type="ECO:0000256" key="5">
    <source>
        <dbReference type="ARBA" id="ARBA00022705"/>
    </source>
</evidence>
<dbReference type="InterPro" id="IPR029460">
    <property type="entry name" value="DNAPol_HHH"/>
</dbReference>
<dbReference type="InterPro" id="IPR011708">
    <property type="entry name" value="DNA_pol3_alpha_NTPase_dom"/>
</dbReference>
<sequence length="1166" mass="130504">MGNSFVHLHVHTEYSIKDSIVRIKALAAKAAEMEMPAVAMTDHGNLFGAVEFYQNTTGAGVKPILGCEIYLAPSTLDHKKDIPGRKRSTHLTLLAKDTTGWNNLTKLVSVGHLEGDYFGEPRVDREQLRKFSEGLICLSGDDNGPIHEWLEKGDMEKAREQVAELVDIFGKEDFYIELMDHAVEEQSETIPALRGLAEEFGLKVVATNDVHFLNRDEHEAHDVLICIGESCLLLDEDRKSYPDQVYFKTPEEMRELFKDIPGACDNTLEIAEKCNVELVLDPTSSEKYPQFEAPDGSPREEYFRKVCYEGLKMRYPEDKVDELCSILDTDVDGVWKILDERLNYEINIINDLGFASYFLITADFIIWGKEQDIPVGPGRGSAAGSLVAYVMQITDICPMRFGLLFERFLNPERVSPPDVDIDFCQTRRPEVIDYVRKKYGERCVCHIITYGTLGAKSVLRDVARVMGVGYGDADKLAKLIEAAPGVKLQGEYDSKEELRDMIESSSTYKELWNYAIKLEGLTRNTGVHAAGVVIGDGDLDRHVPLARAKEGEVVSQADMGAITEIGLLKMDFLGLKNLTIIQEAVDFIKEYEPDFDITQVPLDDKPALALLNRGETMGVFQLESGGMVETCKKYGIDKIEDVIDLLAVYRPGAMQYIDEMIAVKKGVNKVNYEHPLLEQICGDTYGVMIYQEQVQNAAKVLAGYTLGGADVLRRAMGKKKPSEMAKQREIFIKGAKETNDIPPDMANKIFDKIAGFAGYGFNKSHSACYGHISYWTAYLKANYPVEFMSGLISNVADTDKIGVFIAECHRMRIEVLPPDLNRSQLAFSPEKMPSGKMAIRYGLASIKNVGEGAMALAIEERNKNGEFESMDDLCQRLDTKVVNKRILENLVKAGAMDWTGETRAGMFERIENVIASASSAHRDRAAGQVALFDSIDFGAAPEPDDTLSDIEEWSKDQRLEEEKMLLGFYVSGHPLDAYRGIIDAELYTQIGSIPDLELGDKKKRHRLAGMIKHVEHKTTKAGKPFGVIYLEDFTGTTEILSWSESYTPAREEGLLESGKVVRLMANIQEDDRSDGRRVTGSKIEDLTKKRTPKKNSKGINLTIWTTRTSEKDLDEIHSIIRNNPGKTPVTLHFQNTLGNRISLNISEHLSVRKSAQLEKDLAKWLD</sequence>
<dbReference type="NCBIfam" id="NF004226">
    <property type="entry name" value="PRK05673.1"/>
    <property type="match status" value="1"/>
</dbReference>
<protein>
    <recommendedName>
        <fullName evidence="2">DNA polymerase III subunit alpha</fullName>
        <ecNumber evidence="1">2.7.7.7</ecNumber>
    </recommendedName>
</protein>
<dbReference type="EC" id="2.7.7.7" evidence="1"/>
<reference evidence="9 10" key="1">
    <citation type="submission" date="2016-11" db="EMBL/GenBank/DDBJ databases">
        <authorList>
            <person name="Jaros S."/>
            <person name="Januszkiewicz K."/>
            <person name="Wedrychowicz H."/>
        </authorList>
    </citation>
    <scope>NUCLEOTIDE SEQUENCE [LARGE SCALE GENOMIC DNA]</scope>
    <source>
        <strain evidence="9 10">DSM 18772</strain>
    </source>
</reference>
<keyword evidence="5" id="KW-0235">DNA replication</keyword>
<evidence type="ECO:0000256" key="1">
    <source>
        <dbReference type="ARBA" id="ARBA00012417"/>
    </source>
</evidence>
<evidence type="ECO:0000256" key="7">
    <source>
        <dbReference type="ARBA" id="ARBA00049244"/>
    </source>
</evidence>
<evidence type="ECO:0000313" key="10">
    <source>
        <dbReference type="Proteomes" id="UP000184510"/>
    </source>
</evidence>
<dbReference type="CDD" id="cd12113">
    <property type="entry name" value="PHP_PolIIIA_DnaE3"/>
    <property type="match status" value="1"/>
</dbReference>
<dbReference type="PANTHER" id="PTHR32294">
    <property type="entry name" value="DNA POLYMERASE III SUBUNIT ALPHA"/>
    <property type="match status" value="1"/>
</dbReference>
<dbReference type="Pfam" id="PF02811">
    <property type="entry name" value="PHP"/>
    <property type="match status" value="1"/>
</dbReference>
<evidence type="ECO:0000256" key="3">
    <source>
        <dbReference type="ARBA" id="ARBA00022679"/>
    </source>
</evidence>
<keyword evidence="10" id="KW-1185">Reference proteome</keyword>
<dbReference type="InterPro" id="IPR003141">
    <property type="entry name" value="Pol/His_phosphatase_N"/>
</dbReference>
<organism evidence="9 10">
    <name type="scientific">Rubritalea squalenifaciens DSM 18772</name>
    <dbReference type="NCBI Taxonomy" id="1123071"/>
    <lineage>
        <taxon>Bacteria</taxon>
        <taxon>Pseudomonadati</taxon>
        <taxon>Verrucomicrobiota</taxon>
        <taxon>Verrucomicrobiia</taxon>
        <taxon>Verrucomicrobiales</taxon>
        <taxon>Rubritaleaceae</taxon>
        <taxon>Rubritalea</taxon>
    </lineage>
</organism>
<proteinExistence type="predicted"/>
<dbReference type="GO" id="GO:0006260">
    <property type="term" value="P:DNA replication"/>
    <property type="evidence" value="ECO:0007669"/>
    <property type="project" value="UniProtKB-KW"/>
</dbReference>
<dbReference type="PANTHER" id="PTHR32294:SF0">
    <property type="entry name" value="DNA POLYMERASE III SUBUNIT ALPHA"/>
    <property type="match status" value="1"/>
</dbReference>
<dbReference type="InterPro" id="IPR004013">
    <property type="entry name" value="PHP_dom"/>
</dbReference>
<dbReference type="InParanoid" id="A0A1M6B5K8"/>
<dbReference type="Proteomes" id="UP000184510">
    <property type="component" value="Unassembled WGS sequence"/>
</dbReference>
<dbReference type="InterPro" id="IPR040982">
    <property type="entry name" value="DNA_pol3_finger"/>
</dbReference>
<dbReference type="Pfam" id="PF07733">
    <property type="entry name" value="DNA_pol3_alpha"/>
    <property type="match status" value="1"/>
</dbReference>
<dbReference type="Pfam" id="PF14579">
    <property type="entry name" value="HHH_6"/>
    <property type="match status" value="1"/>
</dbReference>
<evidence type="ECO:0000256" key="4">
    <source>
        <dbReference type="ARBA" id="ARBA00022695"/>
    </source>
</evidence>
<gene>
    <name evidence="9" type="ORF">SAMN02745181_0121</name>
</gene>
<name>A0A1M6B5K8_9BACT</name>